<accession>A0A6S7GJ39</accession>
<keyword evidence="3" id="KW-1133">Transmembrane helix</keyword>
<organism evidence="5 6">
    <name type="scientific">Paramuricea clavata</name>
    <name type="common">Red gorgonian</name>
    <name type="synonym">Violescent sea-whip</name>
    <dbReference type="NCBI Taxonomy" id="317549"/>
    <lineage>
        <taxon>Eukaryota</taxon>
        <taxon>Metazoa</taxon>
        <taxon>Cnidaria</taxon>
        <taxon>Anthozoa</taxon>
        <taxon>Octocorallia</taxon>
        <taxon>Malacalcyonacea</taxon>
        <taxon>Plexauridae</taxon>
        <taxon>Paramuricea</taxon>
    </lineage>
</organism>
<dbReference type="OrthoDB" id="5348404at2759"/>
<keyword evidence="6" id="KW-1185">Reference proteome</keyword>
<evidence type="ECO:0000256" key="4">
    <source>
        <dbReference type="ARBA" id="ARBA00023136"/>
    </source>
</evidence>
<reference evidence="5" key="1">
    <citation type="submission" date="2020-04" db="EMBL/GenBank/DDBJ databases">
        <authorList>
            <person name="Alioto T."/>
            <person name="Alioto T."/>
            <person name="Gomez Garrido J."/>
        </authorList>
    </citation>
    <scope>NUCLEOTIDE SEQUENCE</scope>
    <source>
        <strain evidence="5">A484AB</strain>
    </source>
</reference>
<proteinExistence type="predicted"/>
<evidence type="ECO:0000256" key="1">
    <source>
        <dbReference type="ARBA" id="ARBA00004141"/>
    </source>
</evidence>
<dbReference type="GO" id="GO:0016020">
    <property type="term" value="C:membrane"/>
    <property type="evidence" value="ECO:0007669"/>
    <property type="project" value="UniProtKB-SubCell"/>
</dbReference>
<dbReference type="Proteomes" id="UP001152795">
    <property type="component" value="Unassembled WGS sequence"/>
</dbReference>
<sequence>MVIPTSESETRPTHFNGNKFYMTVNITTMKASSEDGDVFYETPAAQGISGLFVGLAILITVHQIYLHLKFYTNPNQQRWIVRILFIVPIYAFHSWLSLLFFQHSYSIYFDTVRDCYEAFVIYNFISLCYEYLGGEIAIMNELRGRPVKASWLSCTCCLNGMQYTVGFLKFCKQATLQFCVVKPIMVIVILILFPLGYYDPGEWRGDRGYLYVTVIYNISYTLALYGLFLFYSATKELLAPHYPLLKFFTIKSVVFLSFWQGFTLAIFESVGIIRTYNNISSGKIASACQDFLICIEMFFAAIALRFAFPHSRYLNQRKLNEKGQAVALKSISSNFRQTLNPKDIVTDAIHNFSRSYQQYAGGMPVQTDEESATSPQPKVVYTKNGYSEETMLLDSDSEF</sequence>
<comment type="caution">
    <text evidence="5">The sequence shown here is derived from an EMBL/GenBank/DDBJ whole genome shotgun (WGS) entry which is preliminary data.</text>
</comment>
<dbReference type="EMBL" id="CACRXK020000809">
    <property type="protein sequence ID" value="CAB3984971.1"/>
    <property type="molecule type" value="Genomic_DNA"/>
</dbReference>
<gene>
    <name evidence="5" type="ORF">PACLA_8A037752</name>
</gene>
<evidence type="ECO:0000313" key="5">
    <source>
        <dbReference type="EMBL" id="CAB3984971.1"/>
    </source>
</evidence>
<dbReference type="Pfam" id="PF03619">
    <property type="entry name" value="Solute_trans_a"/>
    <property type="match status" value="1"/>
</dbReference>
<keyword evidence="2 5" id="KW-0812">Transmembrane</keyword>
<name>A0A6S7GJ39_PARCT</name>
<dbReference type="AlphaFoldDB" id="A0A6S7GJ39"/>
<dbReference type="PANTHER" id="PTHR23423">
    <property type="entry name" value="ORGANIC SOLUTE TRANSPORTER-RELATED"/>
    <property type="match status" value="1"/>
</dbReference>
<evidence type="ECO:0000256" key="2">
    <source>
        <dbReference type="ARBA" id="ARBA00022692"/>
    </source>
</evidence>
<protein>
    <submittedName>
        <fullName evidence="5">Transmembrane 184B isoform X1</fullName>
    </submittedName>
</protein>
<evidence type="ECO:0000313" key="6">
    <source>
        <dbReference type="Proteomes" id="UP001152795"/>
    </source>
</evidence>
<dbReference type="InterPro" id="IPR005178">
    <property type="entry name" value="Ostalpha/TMEM184C"/>
</dbReference>
<keyword evidence="4" id="KW-0472">Membrane</keyword>
<evidence type="ECO:0000256" key="3">
    <source>
        <dbReference type="ARBA" id="ARBA00022989"/>
    </source>
</evidence>
<dbReference type="SMART" id="SM01417">
    <property type="entry name" value="Solute_trans_a"/>
    <property type="match status" value="1"/>
</dbReference>
<comment type="subcellular location">
    <subcellularLocation>
        <location evidence="1">Membrane</location>
        <topology evidence="1">Multi-pass membrane protein</topology>
    </subcellularLocation>
</comment>